<dbReference type="PANTHER" id="PTHR35271">
    <property type="entry name" value="ABC TRANSPORTER, SUBSTRATE-BINDING LIPOPROTEIN-RELATED"/>
    <property type="match status" value="1"/>
</dbReference>
<dbReference type="Proteomes" id="UP000517759">
    <property type="component" value="Unassembled WGS sequence"/>
</dbReference>
<dbReference type="Pfam" id="PF04392">
    <property type="entry name" value="ABC_sub_bind"/>
    <property type="match status" value="1"/>
</dbReference>
<reference evidence="1" key="1">
    <citation type="journal article" date="2014" name="Int. J. Syst. Evol. Microbiol.">
        <title>Complete genome of a new Firmicutes species belonging to the dominant human colonic microbiota ('Ruminococcus bicirculans') reveals two chromosomes and a selective capacity to utilize plant glucans.</title>
        <authorList>
            <consortium name="NISC Comparative Sequencing Program"/>
            <person name="Wegmann U."/>
            <person name="Louis P."/>
            <person name="Goesmann A."/>
            <person name="Henrissat B."/>
            <person name="Duncan S.H."/>
            <person name="Flint H.J."/>
        </authorList>
    </citation>
    <scope>NUCLEOTIDE SEQUENCE</scope>
    <source>
        <strain evidence="1">NBRC 107710</strain>
    </source>
</reference>
<evidence type="ECO:0000313" key="4">
    <source>
        <dbReference type="Proteomes" id="UP001156881"/>
    </source>
</evidence>
<organism evidence="2 3">
    <name type="scientific">Methylobacterium brachythecii</name>
    <dbReference type="NCBI Taxonomy" id="1176177"/>
    <lineage>
        <taxon>Bacteria</taxon>
        <taxon>Pseudomonadati</taxon>
        <taxon>Pseudomonadota</taxon>
        <taxon>Alphaproteobacteria</taxon>
        <taxon>Hyphomicrobiales</taxon>
        <taxon>Methylobacteriaceae</taxon>
        <taxon>Methylobacterium</taxon>
    </lineage>
</organism>
<evidence type="ECO:0000313" key="1">
    <source>
        <dbReference type="EMBL" id="GLS44840.1"/>
    </source>
</evidence>
<sequence length="264" mass="28212">MILEFRWAEGHYDRLPGLARQLVEHGVKVLVAPGGAPVALAAKSATPTIPVIFEMGGDPVALGVVDNLARPPGNVTGISSLSVDVSRKRLEFLRDVVRKATAFTVIINPTSPTARSQLRSLNEAAESLGVELQVSPVARQEEFEPIFASVFSGRTSGIVFTSDPYFANRSQLLAELALRYKVPAITQSRDFVLCGGLLSYGGDFTQSHLQAGIYTGEVLKGKSPKDLPVQLVTKVEFFINAKTAGLLGLIIPPSLLSGADTVIE</sequence>
<reference evidence="2 3" key="3">
    <citation type="submission" date="2020-08" db="EMBL/GenBank/DDBJ databases">
        <title>Genomic Encyclopedia of Type Strains, Phase IV (KMG-IV): sequencing the most valuable type-strain genomes for metagenomic binning, comparative biology and taxonomic classification.</title>
        <authorList>
            <person name="Goeker M."/>
        </authorList>
    </citation>
    <scope>NUCLEOTIDE SEQUENCE [LARGE SCALE GENOMIC DNA]</scope>
    <source>
        <strain evidence="2 3">DSM 24105</strain>
    </source>
</reference>
<protein>
    <submittedName>
        <fullName evidence="1">ABC transporter substrate-binding protein</fullName>
    </submittedName>
    <submittedName>
        <fullName evidence="2">Putative ABC transport system substrate-binding protein</fullName>
    </submittedName>
</protein>
<dbReference type="Gene3D" id="3.40.50.2300">
    <property type="match status" value="2"/>
</dbReference>
<name>A0A7W6AL87_9HYPH</name>
<reference evidence="1" key="4">
    <citation type="submission" date="2023-01" db="EMBL/GenBank/DDBJ databases">
        <title>Draft genome sequence of Methylobacterium brachythecii strain NBRC 107710.</title>
        <authorList>
            <person name="Sun Q."/>
            <person name="Mori K."/>
        </authorList>
    </citation>
    <scope>NUCLEOTIDE SEQUENCE</scope>
    <source>
        <strain evidence="1">NBRC 107710</strain>
    </source>
</reference>
<dbReference type="AlphaFoldDB" id="A0A7W6AL87"/>
<proteinExistence type="predicted"/>
<comment type="caution">
    <text evidence="2">The sequence shown here is derived from an EMBL/GenBank/DDBJ whole genome shotgun (WGS) entry which is preliminary data.</text>
</comment>
<keyword evidence="4" id="KW-1185">Reference proteome</keyword>
<dbReference type="EMBL" id="BSPG01000015">
    <property type="protein sequence ID" value="GLS44840.1"/>
    <property type="molecule type" value="Genomic_DNA"/>
</dbReference>
<dbReference type="Proteomes" id="UP001156881">
    <property type="component" value="Unassembled WGS sequence"/>
</dbReference>
<reference evidence="4" key="2">
    <citation type="journal article" date="2019" name="Int. J. Syst. Evol. Microbiol.">
        <title>The Global Catalogue of Microorganisms (GCM) 10K type strain sequencing project: providing services to taxonomists for standard genome sequencing and annotation.</title>
        <authorList>
            <consortium name="The Broad Institute Genomics Platform"/>
            <consortium name="The Broad Institute Genome Sequencing Center for Infectious Disease"/>
            <person name="Wu L."/>
            <person name="Ma J."/>
        </authorList>
    </citation>
    <scope>NUCLEOTIDE SEQUENCE [LARGE SCALE GENOMIC DNA]</scope>
    <source>
        <strain evidence="4">NBRC 107710</strain>
    </source>
</reference>
<accession>A0A7W6AL87</accession>
<dbReference type="PANTHER" id="PTHR35271:SF1">
    <property type="entry name" value="ABC TRANSPORTER, SUBSTRATE-BINDING LIPOPROTEIN"/>
    <property type="match status" value="1"/>
</dbReference>
<dbReference type="CDD" id="cd06325">
    <property type="entry name" value="PBP1_ABC_unchar_transporter"/>
    <property type="match status" value="1"/>
</dbReference>
<evidence type="ECO:0000313" key="2">
    <source>
        <dbReference type="EMBL" id="MBB3903789.1"/>
    </source>
</evidence>
<dbReference type="EMBL" id="JACIDN010000006">
    <property type="protein sequence ID" value="MBB3903789.1"/>
    <property type="molecule type" value="Genomic_DNA"/>
</dbReference>
<dbReference type="InterPro" id="IPR007487">
    <property type="entry name" value="ABC_transpt-TYRBP-like"/>
</dbReference>
<gene>
    <name evidence="1" type="ORF">GCM10007884_28290</name>
    <name evidence="2" type="ORF">GGR33_003303</name>
</gene>
<evidence type="ECO:0000313" key="3">
    <source>
        <dbReference type="Proteomes" id="UP000517759"/>
    </source>
</evidence>